<proteinExistence type="predicted"/>
<dbReference type="Gene3D" id="3.10.200.10">
    <property type="entry name" value="Alpha carbonic anhydrase"/>
    <property type="match status" value="1"/>
</dbReference>
<evidence type="ECO:0000313" key="2">
    <source>
        <dbReference type="EMBL" id="UYV75856.1"/>
    </source>
</evidence>
<evidence type="ECO:0000259" key="1">
    <source>
        <dbReference type="PROSITE" id="PS51144"/>
    </source>
</evidence>
<protein>
    <submittedName>
        <fullName evidence="2">CA10</fullName>
    </submittedName>
</protein>
<reference evidence="2 3" key="1">
    <citation type="submission" date="2022-01" db="EMBL/GenBank/DDBJ databases">
        <title>A chromosomal length assembly of Cordylochernes scorpioides.</title>
        <authorList>
            <person name="Zeh D."/>
            <person name="Zeh J."/>
        </authorList>
    </citation>
    <scope>NUCLEOTIDE SEQUENCE [LARGE SCALE GENOMIC DNA]</scope>
    <source>
        <strain evidence="2">IN4F17</strain>
        <tissue evidence="2">Whole Body</tissue>
    </source>
</reference>
<dbReference type="InterPro" id="IPR001148">
    <property type="entry name" value="CA_dom"/>
</dbReference>
<dbReference type="EMBL" id="CP092875">
    <property type="protein sequence ID" value="UYV75856.1"/>
    <property type="molecule type" value="Genomic_DNA"/>
</dbReference>
<dbReference type="Proteomes" id="UP001235939">
    <property type="component" value="Chromosome 13"/>
</dbReference>
<dbReference type="SUPFAM" id="SSF51069">
    <property type="entry name" value="Carbonic anhydrase"/>
    <property type="match status" value="1"/>
</dbReference>
<sequence>MKNRRRMRDRNKAVEQLFLEEGVVKRVKTSARNYVSGQIVNTGHSVVFRADPAVPGVNISGGPLSYNYRFQEIHLHYGRTDGRGSEHTLAGRAFPAEVGDGTLKYRTRHYGKRC</sequence>
<keyword evidence="3" id="KW-1185">Reference proteome</keyword>
<dbReference type="InterPro" id="IPR036398">
    <property type="entry name" value="CA_dom_sf"/>
</dbReference>
<organism evidence="2 3">
    <name type="scientific">Cordylochernes scorpioides</name>
    <dbReference type="NCBI Taxonomy" id="51811"/>
    <lineage>
        <taxon>Eukaryota</taxon>
        <taxon>Metazoa</taxon>
        <taxon>Ecdysozoa</taxon>
        <taxon>Arthropoda</taxon>
        <taxon>Chelicerata</taxon>
        <taxon>Arachnida</taxon>
        <taxon>Pseudoscorpiones</taxon>
        <taxon>Cheliferoidea</taxon>
        <taxon>Chernetidae</taxon>
        <taxon>Cordylochernes</taxon>
    </lineage>
</organism>
<dbReference type="PROSITE" id="PS51144">
    <property type="entry name" value="ALPHA_CA_2"/>
    <property type="match status" value="1"/>
</dbReference>
<name>A0ABY6L6G3_9ARAC</name>
<gene>
    <name evidence="2" type="ORF">LAZ67_13001567</name>
</gene>
<feature type="domain" description="Alpha-carbonic anhydrase" evidence="1">
    <location>
        <begin position="1"/>
        <end position="114"/>
    </location>
</feature>
<accession>A0ABY6L6G3</accession>
<evidence type="ECO:0000313" key="3">
    <source>
        <dbReference type="Proteomes" id="UP001235939"/>
    </source>
</evidence>
<dbReference type="Pfam" id="PF00194">
    <property type="entry name" value="Carb_anhydrase"/>
    <property type="match status" value="1"/>
</dbReference>